<organism evidence="2 3">
    <name type="scientific">Paenibacillus dokdonensis</name>
    <dbReference type="NCBI Taxonomy" id="2567944"/>
    <lineage>
        <taxon>Bacteria</taxon>
        <taxon>Bacillati</taxon>
        <taxon>Bacillota</taxon>
        <taxon>Bacilli</taxon>
        <taxon>Bacillales</taxon>
        <taxon>Paenibacillaceae</taxon>
        <taxon>Paenibacillus</taxon>
    </lineage>
</organism>
<dbReference type="Proteomes" id="UP001344632">
    <property type="component" value="Unassembled WGS sequence"/>
</dbReference>
<sequence length="133" mass="15111">METNVTNMTKVQTVNTAGEVHAQVDRFVTEGYSTDRIYVLAHDKDRTDRVADQTGTEQIGMNEEGMGTAIANIFRSRGDELRAKMRSMGISDNDAERLEEDMDRDKIVVIAWGGKEYDNDDFDPTITYFPYMV</sequence>
<keyword evidence="3" id="KW-1185">Reference proteome</keyword>
<dbReference type="RefSeq" id="WP_326091405.1">
    <property type="nucleotide sequence ID" value="NZ_JARLKZ010000026.1"/>
</dbReference>
<evidence type="ECO:0000313" key="3">
    <source>
        <dbReference type="Proteomes" id="UP001344632"/>
    </source>
</evidence>
<dbReference type="EMBL" id="JARLKZ010000026">
    <property type="protein sequence ID" value="MEC0243680.1"/>
    <property type="molecule type" value="Genomic_DNA"/>
</dbReference>
<gene>
    <name evidence="2" type="ORF">P4H66_28120</name>
</gene>
<feature type="domain" description="General stress protein 17M-like" evidence="1">
    <location>
        <begin position="10"/>
        <end position="104"/>
    </location>
</feature>
<proteinExistence type="predicted"/>
<name>A0ABU6GV90_9BACL</name>
<dbReference type="Pfam" id="PF11181">
    <property type="entry name" value="YflT"/>
    <property type="match status" value="1"/>
</dbReference>
<evidence type="ECO:0000313" key="2">
    <source>
        <dbReference type="EMBL" id="MEC0243680.1"/>
    </source>
</evidence>
<evidence type="ECO:0000259" key="1">
    <source>
        <dbReference type="Pfam" id="PF11181"/>
    </source>
</evidence>
<dbReference type="InterPro" id="IPR025889">
    <property type="entry name" value="GSP17M-like_dom"/>
</dbReference>
<protein>
    <submittedName>
        <fullName evidence="2">General stress protein</fullName>
    </submittedName>
</protein>
<reference evidence="2 3" key="1">
    <citation type="submission" date="2023-03" db="EMBL/GenBank/DDBJ databases">
        <title>Bacillus Genome Sequencing.</title>
        <authorList>
            <person name="Dunlap C."/>
        </authorList>
    </citation>
    <scope>NUCLEOTIDE SEQUENCE [LARGE SCALE GENOMIC DNA]</scope>
    <source>
        <strain evidence="2 3">BD-525</strain>
    </source>
</reference>
<accession>A0ABU6GV90</accession>
<comment type="caution">
    <text evidence="2">The sequence shown here is derived from an EMBL/GenBank/DDBJ whole genome shotgun (WGS) entry which is preliminary data.</text>
</comment>